<reference evidence="2 3" key="1">
    <citation type="submission" date="2016-05" db="EMBL/GenBank/DDBJ databases">
        <title>Single-cell genome of chain-forming Candidatus Thiomargarita nelsonii and comparison to other large sulfur-oxidizing bacteria.</title>
        <authorList>
            <person name="Winkel M."/>
            <person name="Salman V."/>
            <person name="Woyke T."/>
            <person name="Schulz-Vogt H."/>
            <person name="Richter M."/>
            <person name="Flood B."/>
            <person name="Bailey J."/>
            <person name="Amann R."/>
            <person name="Mussmann M."/>
        </authorList>
    </citation>
    <scope>NUCLEOTIDE SEQUENCE [LARGE SCALE GENOMIC DNA]</scope>
    <source>
        <strain evidence="2 3">THI036</strain>
    </source>
</reference>
<feature type="compositionally biased region" description="Low complexity" evidence="1">
    <location>
        <begin position="1"/>
        <end position="18"/>
    </location>
</feature>
<proteinExistence type="predicted"/>
<gene>
    <name evidence="2" type="ORF">THIOM_001576</name>
</gene>
<evidence type="ECO:0000313" key="3">
    <source>
        <dbReference type="Proteomes" id="UP000076962"/>
    </source>
</evidence>
<dbReference type="Proteomes" id="UP000076962">
    <property type="component" value="Unassembled WGS sequence"/>
</dbReference>
<sequence>MISTSDTTGTTSTSGTTDLKSNTYWSCIPPAGTILVTSQELQVRDSLQELDSLDFNRLLYFIKASTWGY</sequence>
<keyword evidence="3" id="KW-1185">Reference proteome</keyword>
<dbReference type="EMBL" id="LUTY01000836">
    <property type="protein sequence ID" value="OAD22609.1"/>
    <property type="molecule type" value="Genomic_DNA"/>
</dbReference>
<protein>
    <submittedName>
        <fullName evidence="2">Uncharacterized protein</fullName>
    </submittedName>
</protein>
<evidence type="ECO:0000256" key="1">
    <source>
        <dbReference type="SAM" id="MobiDB-lite"/>
    </source>
</evidence>
<comment type="caution">
    <text evidence="2">The sequence shown here is derived from an EMBL/GenBank/DDBJ whole genome shotgun (WGS) entry which is preliminary data.</text>
</comment>
<organism evidence="2 3">
    <name type="scientific">Candidatus Thiomargarita nelsonii</name>
    <dbReference type="NCBI Taxonomy" id="1003181"/>
    <lineage>
        <taxon>Bacteria</taxon>
        <taxon>Pseudomonadati</taxon>
        <taxon>Pseudomonadota</taxon>
        <taxon>Gammaproteobacteria</taxon>
        <taxon>Thiotrichales</taxon>
        <taxon>Thiotrichaceae</taxon>
        <taxon>Thiomargarita</taxon>
    </lineage>
</organism>
<name>A0A176S3Z6_9GAMM</name>
<dbReference type="AlphaFoldDB" id="A0A176S3Z6"/>
<evidence type="ECO:0000313" key="2">
    <source>
        <dbReference type="EMBL" id="OAD22609.1"/>
    </source>
</evidence>
<feature type="region of interest" description="Disordered" evidence="1">
    <location>
        <begin position="1"/>
        <end position="21"/>
    </location>
</feature>
<accession>A0A176S3Z6</accession>